<organism evidence="4 5">
    <name type="scientific">Desulfomicrobium apsheronum</name>
    <dbReference type="NCBI Taxonomy" id="52560"/>
    <lineage>
        <taxon>Bacteria</taxon>
        <taxon>Pseudomonadati</taxon>
        <taxon>Thermodesulfobacteriota</taxon>
        <taxon>Desulfovibrionia</taxon>
        <taxon>Desulfovibrionales</taxon>
        <taxon>Desulfomicrobiaceae</taxon>
        <taxon>Desulfomicrobium</taxon>
    </lineage>
</organism>
<gene>
    <name evidence="4" type="ORF">SAMN04488082_10620</name>
</gene>
<accession>A0A1I3TNL5</accession>
<dbReference type="GO" id="GO:0016757">
    <property type="term" value="F:glycosyltransferase activity"/>
    <property type="evidence" value="ECO:0007669"/>
    <property type="project" value="InterPro"/>
</dbReference>
<dbReference type="EMBL" id="FORX01000006">
    <property type="protein sequence ID" value="SFJ71949.1"/>
    <property type="molecule type" value="Genomic_DNA"/>
</dbReference>
<evidence type="ECO:0000313" key="5">
    <source>
        <dbReference type="Proteomes" id="UP000198635"/>
    </source>
</evidence>
<evidence type="ECO:0000256" key="1">
    <source>
        <dbReference type="ARBA" id="ARBA00022679"/>
    </source>
</evidence>
<dbReference type="CDD" id="cd03809">
    <property type="entry name" value="GT4_MtfB-like"/>
    <property type="match status" value="1"/>
</dbReference>
<dbReference type="InterPro" id="IPR028098">
    <property type="entry name" value="Glyco_trans_4-like_N"/>
</dbReference>
<sequence>MHIGFDAKRFFHNPTGLGNYARSTIFGLAEHFPEHRYTLYTQRLSGPFCTLPAGHGLHVQEACPLGRMFPALWRSLGIPRAARSHDLDIYHGLSHELPLTSFGPRTRTVVSMHDLLFLTHPHLYPWIDRQLYALKYRKSCQRADMIVAISQKTADDVHEIFEIPRERIRVAYQSCSPAFSVTRGPDETARLRGIHGLPERYILFVGSLIPRKGAQTLISALAQLPRSDRPELVIVGKGPMETALRDQALASGLGGQVHFLGQVADADLPGLYQQAVAFAYPSVGEGFGIPILEALNSKVPVITSTGSCFAEPGGDAALYTTPGDVPELAQALTRVLQDSALRQDMIARGERHARNFHISRTSAALMQVYADLCAQR</sequence>
<dbReference type="Pfam" id="PF13439">
    <property type="entry name" value="Glyco_transf_4"/>
    <property type="match status" value="1"/>
</dbReference>
<keyword evidence="5" id="KW-1185">Reference proteome</keyword>
<dbReference type="InterPro" id="IPR001296">
    <property type="entry name" value="Glyco_trans_1"/>
</dbReference>
<dbReference type="STRING" id="52560.SAMN04488082_10620"/>
<name>A0A1I3TNL5_9BACT</name>
<dbReference type="PANTHER" id="PTHR46401:SF2">
    <property type="entry name" value="GLYCOSYLTRANSFERASE WBBK-RELATED"/>
    <property type="match status" value="1"/>
</dbReference>
<dbReference type="PANTHER" id="PTHR46401">
    <property type="entry name" value="GLYCOSYLTRANSFERASE WBBK-RELATED"/>
    <property type="match status" value="1"/>
</dbReference>
<dbReference type="RefSeq" id="WP_177193075.1">
    <property type="nucleotide sequence ID" value="NZ_FORX01000006.1"/>
</dbReference>
<evidence type="ECO:0000259" key="3">
    <source>
        <dbReference type="Pfam" id="PF13439"/>
    </source>
</evidence>
<proteinExistence type="predicted"/>
<evidence type="ECO:0000313" key="4">
    <source>
        <dbReference type="EMBL" id="SFJ71949.1"/>
    </source>
</evidence>
<dbReference type="Gene3D" id="3.40.50.2000">
    <property type="entry name" value="Glycogen Phosphorylase B"/>
    <property type="match status" value="2"/>
</dbReference>
<feature type="domain" description="Glycosyltransferase subfamily 4-like N-terminal" evidence="3">
    <location>
        <begin position="16"/>
        <end position="172"/>
    </location>
</feature>
<dbReference type="Proteomes" id="UP000198635">
    <property type="component" value="Unassembled WGS sequence"/>
</dbReference>
<keyword evidence="1 4" id="KW-0808">Transferase</keyword>
<dbReference type="Pfam" id="PF00534">
    <property type="entry name" value="Glycos_transf_1"/>
    <property type="match status" value="1"/>
</dbReference>
<feature type="domain" description="Glycosyl transferase family 1" evidence="2">
    <location>
        <begin position="198"/>
        <end position="351"/>
    </location>
</feature>
<protein>
    <submittedName>
        <fullName evidence="4">Glycosyltransferase involved in cell wall bisynthesis</fullName>
    </submittedName>
</protein>
<evidence type="ECO:0000259" key="2">
    <source>
        <dbReference type="Pfam" id="PF00534"/>
    </source>
</evidence>
<reference evidence="5" key="1">
    <citation type="submission" date="2016-10" db="EMBL/GenBank/DDBJ databases">
        <authorList>
            <person name="Varghese N."/>
            <person name="Submissions S."/>
        </authorList>
    </citation>
    <scope>NUCLEOTIDE SEQUENCE [LARGE SCALE GENOMIC DNA]</scope>
    <source>
        <strain evidence="5">DSM 5918</strain>
    </source>
</reference>
<dbReference type="SUPFAM" id="SSF53756">
    <property type="entry name" value="UDP-Glycosyltransferase/glycogen phosphorylase"/>
    <property type="match status" value="1"/>
</dbReference>
<dbReference type="AlphaFoldDB" id="A0A1I3TNL5"/>
<dbReference type="GO" id="GO:0009103">
    <property type="term" value="P:lipopolysaccharide biosynthetic process"/>
    <property type="evidence" value="ECO:0007669"/>
    <property type="project" value="TreeGrafter"/>
</dbReference>